<name>A0AAP8QEC7_BRELA</name>
<evidence type="ECO:0000259" key="1">
    <source>
        <dbReference type="Pfam" id="PF13443"/>
    </source>
</evidence>
<gene>
    <name evidence="2" type="ORF">C4A77_11925</name>
</gene>
<dbReference type="InterPro" id="IPR001387">
    <property type="entry name" value="Cro/C1-type_HTH"/>
</dbReference>
<dbReference type="EMBL" id="PRKQ01000012">
    <property type="protein sequence ID" value="PPB02430.1"/>
    <property type="molecule type" value="Genomic_DNA"/>
</dbReference>
<dbReference type="Pfam" id="PF13443">
    <property type="entry name" value="HTH_26"/>
    <property type="match status" value="1"/>
</dbReference>
<accession>A0AAP8QEC7</accession>
<feature type="domain" description="HTH cro/C1-type" evidence="1">
    <location>
        <begin position="7"/>
        <end position="45"/>
    </location>
</feature>
<dbReference type="Proteomes" id="UP000239759">
    <property type="component" value="Unassembled WGS sequence"/>
</dbReference>
<protein>
    <submittedName>
        <fullName evidence="2">XRE family transcriptional regulator</fullName>
    </submittedName>
</protein>
<sequence length="48" mass="5319">MAVHNSKKLLIDKKISNAELAEKAGFSANIITLLRRDSYVSLDSSEKI</sequence>
<evidence type="ECO:0000313" key="3">
    <source>
        <dbReference type="Proteomes" id="UP000239759"/>
    </source>
</evidence>
<evidence type="ECO:0000313" key="2">
    <source>
        <dbReference type="EMBL" id="PPB02430.1"/>
    </source>
</evidence>
<proteinExistence type="predicted"/>
<comment type="caution">
    <text evidence="2">The sequence shown here is derived from an EMBL/GenBank/DDBJ whole genome shotgun (WGS) entry which is preliminary data.</text>
</comment>
<dbReference type="AlphaFoldDB" id="A0AAP8QEC7"/>
<reference evidence="2 3" key="1">
    <citation type="submission" date="2018-02" db="EMBL/GenBank/DDBJ databases">
        <title>Comparative analysis of genomes of three Brevibacillus laterosporus strains producers of potent antimicrobials isolated from silage.</title>
        <authorList>
            <person name="Kojic M."/>
            <person name="Miljkovic M."/>
            <person name="Studholme D."/>
            <person name="Filipic B."/>
        </authorList>
    </citation>
    <scope>NUCLEOTIDE SEQUENCE [LARGE SCALE GENOMIC DNA]</scope>
    <source>
        <strain evidence="2 3">BGSP11</strain>
    </source>
</reference>
<organism evidence="2 3">
    <name type="scientific">Brevibacillus laterosporus</name>
    <name type="common">Bacillus laterosporus</name>
    <dbReference type="NCBI Taxonomy" id="1465"/>
    <lineage>
        <taxon>Bacteria</taxon>
        <taxon>Bacillati</taxon>
        <taxon>Bacillota</taxon>
        <taxon>Bacilli</taxon>
        <taxon>Bacillales</taxon>
        <taxon>Paenibacillaceae</taxon>
        <taxon>Brevibacillus</taxon>
    </lineage>
</organism>